<keyword evidence="3" id="KW-0282">Flagellum</keyword>
<dbReference type="PANTHER" id="PTHR37533:SF2">
    <property type="entry name" value="FLAGELLAR HOOK-LENGTH CONTROL PROTEIN"/>
    <property type="match status" value="1"/>
</dbReference>
<evidence type="ECO:0000313" key="4">
    <source>
        <dbReference type="Proteomes" id="UP000315439"/>
    </source>
</evidence>
<evidence type="ECO:0000313" key="3">
    <source>
        <dbReference type="EMBL" id="TQV86708.1"/>
    </source>
</evidence>
<reference evidence="3 4" key="1">
    <citation type="submission" date="2019-07" db="EMBL/GenBank/DDBJ databases">
        <title>Draft genome for Aliikangiella sp. M105.</title>
        <authorList>
            <person name="Wang G."/>
        </authorList>
    </citation>
    <scope>NUCLEOTIDE SEQUENCE [LARGE SCALE GENOMIC DNA]</scope>
    <source>
        <strain evidence="3 4">M105</strain>
    </source>
</reference>
<dbReference type="EMBL" id="VIKS01000010">
    <property type="protein sequence ID" value="TQV86708.1"/>
    <property type="molecule type" value="Genomic_DNA"/>
</dbReference>
<keyword evidence="3" id="KW-0966">Cell projection</keyword>
<sequence>MPMNSFTSTSILNLSLLSNGSEKGQNNSLGGIFSLDINNKLAENTELEFAEILSSSILPAESLSLLGRGSLHSIAEGGEAANISALQGKVFPPGDGEGFTNGVSLTGGASKIKHGQVGVDPSLLGKGLLEETGADSTGKNATEKNIDGKNIIANGNSLLDGLQSKTEKATLSDQMISANGVKQALHGDDKLIRQGTNLNANEELKMRHSNIDSIKAGLTNGAKLSKEESVAQAELTQVFGSDKTEKNKHSVSPFTASLKQENQKEGLAQALIKAGEGKPGEVKNSDVKVVDFKNELSNSSLHKADTFKLDNNLEELAFLKNENRINSLFADKQNSEQMLANKLLRAARTENHIFNPASVSHSAKVESPALMQELSPISQPAAELKAAELPVTQKLQAGSEFNQGLNLKKDFSPNLAMRIQWMFKQALSSAEIMMDPPEMGPLSVKVQQHNGETNIMFQVSNASTREALEENLPKLKEMLQQQGINMGEASVKQDGTGDQSDMAETDKEGNDGGVNGEGESVAEEAVTEEVGLVTDKLVDVYS</sequence>
<dbReference type="Proteomes" id="UP000315439">
    <property type="component" value="Unassembled WGS sequence"/>
</dbReference>
<evidence type="ECO:0000259" key="2">
    <source>
        <dbReference type="Pfam" id="PF02120"/>
    </source>
</evidence>
<keyword evidence="3" id="KW-0969">Cilium</keyword>
<dbReference type="InterPro" id="IPR052563">
    <property type="entry name" value="FliK"/>
</dbReference>
<dbReference type="PANTHER" id="PTHR37533">
    <property type="entry name" value="FLAGELLAR HOOK-LENGTH CONTROL PROTEIN"/>
    <property type="match status" value="1"/>
</dbReference>
<dbReference type="InterPro" id="IPR021136">
    <property type="entry name" value="Flagellar_hook_control-like_C"/>
</dbReference>
<feature type="region of interest" description="Disordered" evidence="1">
    <location>
        <begin position="490"/>
        <end position="529"/>
    </location>
</feature>
<name>A0A545UB63_9GAMM</name>
<feature type="domain" description="Flagellar hook-length control protein-like C-terminal" evidence="2">
    <location>
        <begin position="418"/>
        <end position="499"/>
    </location>
</feature>
<comment type="caution">
    <text evidence="3">The sequence shown here is derived from an EMBL/GenBank/DDBJ whole genome shotgun (WGS) entry which is preliminary data.</text>
</comment>
<dbReference type="Pfam" id="PF02120">
    <property type="entry name" value="Flg_hook"/>
    <property type="match status" value="1"/>
</dbReference>
<protein>
    <submittedName>
        <fullName evidence="3">Flagellar hook-length control protein FliK</fullName>
    </submittedName>
</protein>
<proteinExistence type="predicted"/>
<keyword evidence="4" id="KW-1185">Reference proteome</keyword>
<organism evidence="3 4">
    <name type="scientific">Aliikangiella coralliicola</name>
    <dbReference type="NCBI Taxonomy" id="2592383"/>
    <lineage>
        <taxon>Bacteria</taxon>
        <taxon>Pseudomonadati</taxon>
        <taxon>Pseudomonadota</taxon>
        <taxon>Gammaproteobacteria</taxon>
        <taxon>Oceanospirillales</taxon>
        <taxon>Pleioneaceae</taxon>
        <taxon>Aliikangiella</taxon>
    </lineage>
</organism>
<gene>
    <name evidence="3" type="ORF">FLL46_17605</name>
</gene>
<evidence type="ECO:0000256" key="1">
    <source>
        <dbReference type="SAM" id="MobiDB-lite"/>
    </source>
</evidence>
<dbReference type="Gene3D" id="3.30.750.140">
    <property type="match status" value="1"/>
</dbReference>
<dbReference type="CDD" id="cd17470">
    <property type="entry name" value="T3SS_Flik_C"/>
    <property type="match status" value="1"/>
</dbReference>
<dbReference type="OrthoDB" id="1792985at2"/>
<accession>A0A545UB63</accession>
<dbReference type="InterPro" id="IPR038610">
    <property type="entry name" value="FliK-like_C_sf"/>
</dbReference>
<dbReference type="AlphaFoldDB" id="A0A545UB63"/>